<accession>A0A7S8E810</accession>
<keyword evidence="1" id="KW-0812">Transmembrane</keyword>
<protein>
    <recommendedName>
        <fullName evidence="4">WD40 repeat domain-containing protein</fullName>
    </recommendedName>
</protein>
<dbReference type="InterPro" id="IPR001680">
    <property type="entry name" value="WD40_rpt"/>
</dbReference>
<dbReference type="SUPFAM" id="SSF82171">
    <property type="entry name" value="DPP6 N-terminal domain-like"/>
    <property type="match status" value="1"/>
</dbReference>
<dbReference type="SMART" id="SM00320">
    <property type="entry name" value="WD40"/>
    <property type="match status" value="4"/>
</dbReference>
<proteinExistence type="predicted"/>
<dbReference type="EMBL" id="CP062983">
    <property type="protein sequence ID" value="QPC82056.1"/>
    <property type="molecule type" value="Genomic_DNA"/>
</dbReference>
<dbReference type="Proteomes" id="UP000594468">
    <property type="component" value="Chromosome"/>
</dbReference>
<keyword evidence="3" id="KW-1185">Reference proteome</keyword>
<gene>
    <name evidence="2" type="ORF">G4Y79_20580</name>
</gene>
<keyword evidence="1" id="KW-1133">Transmembrane helix</keyword>
<reference evidence="2 3" key="1">
    <citation type="submission" date="2020-02" db="EMBL/GenBank/DDBJ databases">
        <authorList>
            <person name="Zheng R.K."/>
            <person name="Sun C.M."/>
        </authorList>
    </citation>
    <scope>NUCLEOTIDE SEQUENCE [LARGE SCALE GENOMIC DNA]</scope>
    <source>
        <strain evidence="3">rifampicinis</strain>
    </source>
</reference>
<evidence type="ECO:0000313" key="2">
    <source>
        <dbReference type="EMBL" id="QPC82056.1"/>
    </source>
</evidence>
<sequence length="353" mass="38720">MSILDNKLNPYENFGYLMIVICVLIAFHAIASAQQHRQVTVADIAKSGDDQILALQYDGLPGIVDFVDTNMGNLIDSIDFSPSTPLMIRLDTSGDRLLWSDSESTINVFNRLTRENTQIAPGGQFLLEDIDWSPTNQIASAFSSFIMIYDALDGSVIDSTTSVSGYITNLAWSPNGQFIASSHRAQDIFNPTNELVSTEVYEILGEDIGEDAIEILDDIGGYALAWSSDSSRIAGLKRSGFFVYNIETNSYEANINIDEELLGAIAWSPDDSRLAIGGSVIRVWDTNSWQLDREISVNGGVSTLQWTPDGQHISNNGGPDGLYIDNTPISLWQPTGPLSRVSLCSLMPYTKRV</sequence>
<evidence type="ECO:0000313" key="3">
    <source>
        <dbReference type="Proteomes" id="UP000594468"/>
    </source>
</evidence>
<evidence type="ECO:0008006" key="4">
    <source>
        <dbReference type="Google" id="ProtNLM"/>
    </source>
</evidence>
<dbReference type="AlphaFoldDB" id="A0A7S8E810"/>
<evidence type="ECO:0000256" key="1">
    <source>
        <dbReference type="SAM" id="Phobius"/>
    </source>
</evidence>
<keyword evidence="1" id="KW-0472">Membrane</keyword>
<organism evidence="2 3">
    <name type="scientific">Phototrophicus methaneseepsis</name>
    <dbReference type="NCBI Taxonomy" id="2710758"/>
    <lineage>
        <taxon>Bacteria</taxon>
        <taxon>Bacillati</taxon>
        <taxon>Chloroflexota</taxon>
        <taxon>Candidatus Thermofontia</taxon>
        <taxon>Phototrophicales</taxon>
        <taxon>Phototrophicaceae</taxon>
        <taxon>Phototrophicus</taxon>
    </lineage>
</organism>
<dbReference type="InterPro" id="IPR015943">
    <property type="entry name" value="WD40/YVTN_repeat-like_dom_sf"/>
</dbReference>
<dbReference type="Pfam" id="PF00400">
    <property type="entry name" value="WD40"/>
    <property type="match status" value="1"/>
</dbReference>
<feature type="transmembrane region" description="Helical" evidence="1">
    <location>
        <begin position="14"/>
        <end position="31"/>
    </location>
</feature>
<dbReference type="RefSeq" id="WP_195170125.1">
    <property type="nucleotide sequence ID" value="NZ_CP062983.1"/>
</dbReference>
<dbReference type="KEGG" id="pmet:G4Y79_20580"/>
<name>A0A7S8E810_9CHLR</name>
<dbReference type="Gene3D" id="2.130.10.10">
    <property type="entry name" value="YVTN repeat-like/Quinoprotein amine dehydrogenase"/>
    <property type="match status" value="2"/>
</dbReference>